<protein>
    <submittedName>
        <fullName evidence="2">Uncharacterized protein</fullName>
    </submittedName>
</protein>
<accession>A0A9P4T3C3</accession>
<dbReference type="Proteomes" id="UP000801428">
    <property type="component" value="Unassembled WGS sequence"/>
</dbReference>
<sequence length="59" mass="6957">MIRDDYHSLSRAWHTFLGFGTVLPPRDNVQVRQPPELATAAVEPKKRKREELERELKGW</sequence>
<keyword evidence="3" id="KW-1185">Reference proteome</keyword>
<evidence type="ECO:0000256" key="1">
    <source>
        <dbReference type="SAM" id="MobiDB-lite"/>
    </source>
</evidence>
<comment type="caution">
    <text evidence="2">The sequence shown here is derived from an EMBL/GenBank/DDBJ whole genome shotgun (WGS) entry which is preliminary data.</text>
</comment>
<feature type="compositionally biased region" description="Basic and acidic residues" evidence="1">
    <location>
        <begin position="49"/>
        <end position="59"/>
    </location>
</feature>
<dbReference type="EMBL" id="SWKU01000070">
    <property type="protein sequence ID" value="KAF2992900.1"/>
    <property type="molecule type" value="Genomic_DNA"/>
</dbReference>
<organism evidence="2 3">
    <name type="scientific">Curvularia kusanoi</name>
    <name type="common">Cochliobolus kusanoi</name>
    <dbReference type="NCBI Taxonomy" id="90978"/>
    <lineage>
        <taxon>Eukaryota</taxon>
        <taxon>Fungi</taxon>
        <taxon>Dikarya</taxon>
        <taxon>Ascomycota</taxon>
        <taxon>Pezizomycotina</taxon>
        <taxon>Dothideomycetes</taxon>
        <taxon>Pleosporomycetidae</taxon>
        <taxon>Pleosporales</taxon>
        <taxon>Pleosporineae</taxon>
        <taxon>Pleosporaceae</taxon>
        <taxon>Curvularia</taxon>
    </lineage>
</organism>
<proteinExistence type="predicted"/>
<evidence type="ECO:0000313" key="3">
    <source>
        <dbReference type="Proteomes" id="UP000801428"/>
    </source>
</evidence>
<feature type="region of interest" description="Disordered" evidence="1">
    <location>
        <begin position="40"/>
        <end position="59"/>
    </location>
</feature>
<reference evidence="2" key="1">
    <citation type="submission" date="2019-04" db="EMBL/GenBank/DDBJ databases">
        <title>Sequencing of skin fungus with MAO and IRED activity.</title>
        <authorList>
            <person name="Marsaioli A.J."/>
            <person name="Bonatto J.M.C."/>
            <person name="Reis Junior O."/>
        </authorList>
    </citation>
    <scope>NUCLEOTIDE SEQUENCE</scope>
    <source>
        <strain evidence="2">30M1</strain>
    </source>
</reference>
<dbReference type="AlphaFoldDB" id="A0A9P4T3C3"/>
<evidence type="ECO:0000313" key="2">
    <source>
        <dbReference type="EMBL" id="KAF2992900.1"/>
    </source>
</evidence>
<name>A0A9P4T3C3_CURKU</name>
<gene>
    <name evidence="2" type="ORF">E8E13_000409</name>
</gene>
<dbReference type="OrthoDB" id="10566902at2759"/>